<organism evidence="4 5">
    <name type="scientific">Adhaeribacter arboris</name>
    <dbReference type="NCBI Taxonomy" id="2072846"/>
    <lineage>
        <taxon>Bacteria</taxon>
        <taxon>Pseudomonadati</taxon>
        <taxon>Bacteroidota</taxon>
        <taxon>Cytophagia</taxon>
        <taxon>Cytophagales</taxon>
        <taxon>Hymenobacteraceae</taxon>
        <taxon>Adhaeribacter</taxon>
    </lineage>
</organism>
<feature type="domain" description="Response regulatory" evidence="2">
    <location>
        <begin position="3"/>
        <end position="116"/>
    </location>
</feature>
<dbReference type="GO" id="GO:0003677">
    <property type="term" value="F:DNA binding"/>
    <property type="evidence" value="ECO:0007669"/>
    <property type="project" value="UniProtKB-KW"/>
</dbReference>
<dbReference type="OrthoDB" id="1646880at2"/>
<dbReference type="Gene3D" id="2.40.50.1020">
    <property type="entry name" value="LytTr DNA-binding domain"/>
    <property type="match status" value="1"/>
</dbReference>
<dbReference type="EMBL" id="PYFT01000002">
    <property type="protein sequence ID" value="PSR51912.1"/>
    <property type="molecule type" value="Genomic_DNA"/>
</dbReference>
<protein>
    <submittedName>
        <fullName evidence="4">DNA-binding response regulator</fullName>
    </submittedName>
</protein>
<evidence type="ECO:0000256" key="1">
    <source>
        <dbReference type="PROSITE-ProRule" id="PRU00169"/>
    </source>
</evidence>
<dbReference type="AlphaFoldDB" id="A0A2T2Y8Q8"/>
<dbReference type="SUPFAM" id="SSF52172">
    <property type="entry name" value="CheY-like"/>
    <property type="match status" value="1"/>
</dbReference>
<name>A0A2T2Y8Q8_9BACT</name>
<dbReference type="RefSeq" id="WP_106933733.1">
    <property type="nucleotide sequence ID" value="NZ_PYFT01000002.1"/>
</dbReference>
<evidence type="ECO:0000259" key="2">
    <source>
        <dbReference type="PROSITE" id="PS50110"/>
    </source>
</evidence>
<dbReference type="InterPro" id="IPR007492">
    <property type="entry name" value="LytTR_DNA-bd_dom"/>
</dbReference>
<dbReference type="Gene3D" id="3.40.50.2300">
    <property type="match status" value="1"/>
</dbReference>
<dbReference type="PANTHER" id="PTHR37299:SF1">
    <property type="entry name" value="STAGE 0 SPORULATION PROTEIN A HOMOLOG"/>
    <property type="match status" value="1"/>
</dbReference>
<feature type="modified residue" description="4-aspartylphosphate" evidence="1">
    <location>
        <position position="55"/>
    </location>
</feature>
<proteinExistence type="predicted"/>
<dbReference type="SMART" id="SM00850">
    <property type="entry name" value="LytTR"/>
    <property type="match status" value="1"/>
</dbReference>
<sequence>MIRAIIVDDELHCVELLQWQLNKYFPQVQVLASCNSGKEAIPLINERRPDLVFLDIEMPQMNGFEMLQSLPRIDFDIVFTTAYDQFAIRAIKFSALDYLLKPIDKDELQAALIKINTHPARFISTQQLDLLLSNMQQVRNGLQKIALPTLQGYEMVYADQIVRCESDSNYTSIFLKNGSKIIVSKTLKEVEEMLENHHFFRVHHSHMVNLNEVIKYVKGDGGYLLMSDNSAVSVARSRKDALLRMF</sequence>
<evidence type="ECO:0000313" key="5">
    <source>
        <dbReference type="Proteomes" id="UP000240357"/>
    </source>
</evidence>
<dbReference type="Pfam" id="PF00072">
    <property type="entry name" value="Response_reg"/>
    <property type="match status" value="1"/>
</dbReference>
<dbReference type="PROSITE" id="PS50930">
    <property type="entry name" value="HTH_LYTTR"/>
    <property type="match status" value="1"/>
</dbReference>
<comment type="caution">
    <text evidence="4">The sequence shown here is derived from an EMBL/GenBank/DDBJ whole genome shotgun (WGS) entry which is preliminary data.</text>
</comment>
<dbReference type="InterPro" id="IPR011006">
    <property type="entry name" value="CheY-like_superfamily"/>
</dbReference>
<evidence type="ECO:0000259" key="3">
    <source>
        <dbReference type="PROSITE" id="PS50930"/>
    </source>
</evidence>
<keyword evidence="4" id="KW-0238">DNA-binding</keyword>
<dbReference type="SMART" id="SM00448">
    <property type="entry name" value="REC"/>
    <property type="match status" value="1"/>
</dbReference>
<dbReference type="Pfam" id="PF04397">
    <property type="entry name" value="LytTR"/>
    <property type="match status" value="1"/>
</dbReference>
<gene>
    <name evidence="4" type="ORF">AHMF7605_28805</name>
</gene>
<dbReference type="InterPro" id="IPR001789">
    <property type="entry name" value="Sig_transdc_resp-reg_receiver"/>
</dbReference>
<keyword evidence="5" id="KW-1185">Reference proteome</keyword>
<dbReference type="Proteomes" id="UP000240357">
    <property type="component" value="Unassembled WGS sequence"/>
</dbReference>
<evidence type="ECO:0000313" key="4">
    <source>
        <dbReference type="EMBL" id="PSR51912.1"/>
    </source>
</evidence>
<dbReference type="InterPro" id="IPR046947">
    <property type="entry name" value="LytR-like"/>
</dbReference>
<dbReference type="GO" id="GO:0000156">
    <property type="term" value="F:phosphorelay response regulator activity"/>
    <property type="evidence" value="ECO:0007669"/>
    <property type="project" value="InterPro"/>
</dbReference>
<accession>A0A2T2Y8Q8</accession>
<reference evidence="4 5" key="1">
    <citation type="submission" date="2018-03" db="EMBL/GenBank/DDBJ databases">
        <title>Adhaeribacter sp. HMF7605 Genome sequencing and assembly.</title>
        <authorList>
            <person name="Kang H."/>
            <person name="Kang J."/>
            <person name="Cha I."/>
            <person name="Kim H."/>
            <person name="Joh K."/>
        </authorList>
    </citation>
    <scope>NUCLEOTIDE SEQUENCE [LARGE SCALE GENOMIC DNA]</scope>
    <source>
        <strain evidence="4 5">HMF7605</strain>
    </source>
</reference>
<dbReference type="PROSITE" id="PS50110">
    <property type="entry name" value="RESPONSE_REGULATORY"/>
    <property type="match status" value="1"/>
</dbReference>
<dbReference type="PANTHER" id="PTHR37299">
    <property type="entry name" value="TRANSCRIPTIONAL REGULATOR-RELATED"/>
    <property type="match status" value="1"/>
</dbReference>
<feature type="domain" description="HTH LytTR-type" evidence="3">
    <location>
        <begin position="145"/>
        <end position="246"/>
    </location>
</feature>
<keyword evidence="1" id="KW-0597">Phosphoprotein</keyword>
<dbReference type="PROSITE" id="PS51257">
    <property type="entry name" value="PROKAR_LIPOPROTEIN"/>
    <property type="match status" value="1"/>
</dbReference>